<dbReference type="GO" id="GO:0008757">
    <property type="term" value="F:S-adenosylmethionine-dependent methyltransferase activity"/>
    <property type="evidence" value="ECO:0007669"/>
    <property type="project" value="UniProtKB-ARBA"/>
</dbReference>
<protein>
    <submittedName>
        <fullName evidence="1">Uncharacterized protein</fullName>
    </submittedName>
</protein>
<keyword evidence="2" id="KW-1185">Reference proteome</keyword>
<reference evidence="1 2" key="1">
    <citation type="journal article" date="2016" name="Genome Biol. Evol.">
        <title>Divergent and convergent evolution of fungal pathogenicity.</title>
        <authorList>
            <person name="Shang Y."/>
            <person name="Xiao G."/>
            <person name="Zheng P."/>
            <person name="Cen K."/>
            <person name="Zhan S."/>
            <person name="Wang C."/>
        </authorList>
    </citation>
    <scope>NUCLEOTIDE SEQUENCE [LARGE SCALE GENOMIC DNA]</scope>
    <source>
        <strain evidence="1 2">RCEF 2490</strain>
    </source>
</reference>
<dbReference type="Pfam" id="PF10294">
    <property type="entry name" value="Methyltransf_16"/>
    <property type="match status" value="1"/>
</dbReference>
<dbReference type="STRING" id="1081109.A0A167WSQ1"/>
<dbReference type="AlphaFoldDB" id="A0A167WSQ1"/>
<evidence type="ECO:0000313" key="2">
    <source>
        <dbReference type="Proteomes" id="UP000078544"/>
    </source>
</evidence>
<dbReference type="InterPro" id="IPR019410">
    <property type="entry name" value="Methyltransf_16"/>
</dbReference>
<dbReference type="InterPro" id="IPR029063">
    <property type="entry name" value="SAM-dependent_MTases_sf"/>
</dbReference>
<dbReference type="Gene3D" id="3.40.50.150">
    <property type="entry name" value="Vaccinia Virus protein VP39"/>
    <property type="match status" value="1"/>
</dbReference>
<dbReference type="CDD" id="cd02440">
    <property type="entry name" value="AdoMet_MTases"/>
    <property type="match status" value="1"/>
</dbReference>
<organism evidence="1 2">
    <name type="scientific">Moelleriella libera RCEF 2490</name>
    <dbReference type="NCBI Taxonomy" id="1081109"/>
    <lineage>
        <taxon>Eukaryota</taxon>
        <taxon>Fungi</taxon>
        <taxon>Dikarya</taxon>
        <taxon>Ascomycota</taxon>
        <taxon>Pezizomycotina</taxon>
        <taxon>Sordariomycetes</taxon>
        <taxon>Hypocreomycetidae</taxon>
        <taxon>Hypocreales</taxon>
        <taxon>Clavicipitaceae</taxon>
        <taxon>Moelleriella</taxon>
    </lineage>
</organism>
<proteinExistence type="predicted"/>
<dbReference type="EMBL" id="AZGY01000026">
    <property type="protein sequence ID" value="KZZ89224.1"/>
    <property type="molecule type" value="Genomic_DNA"/>
</dbReference>
<evidence type="ECO:0000313" key="1">
    <source>
        <dbReference type="EMBL" id="KZZ89224.1"/>
    </source>
</evidence>
<dbReference type="SUPFAM" id="SSF53335">
    <property type="entry name" value="S-adenosyl-L-methionine-dependent methyltransferases"/>
    <property type="match status" value="1"/>
</dbReference>
<accession>A0A167WSQ1</accession>
<name>A0A167WSQ1_9HYPO</name>
<dbReference type="PANTHER" id="PTHR14614:SF130">
    <property type="entry name" value="PROTEIN-LYSINE N-METHYLTRANSFERASE EEF2KMT"/>
    <property type="match status" value="1"/>
</dbReference>
<sequence length="395" mass="43723">MGHLWQEQVHRFSLQYFQSEPTLDFPSPEYLRLQDVQDQIYSRLFGPKSLKCRPPARYRLRIAKELIRHIEDAIDNWDTQVRSSSFTVLVQPQCDGLIWTLQAVSDDLMSAAAALVATSLPPEMTTAQDRSHTTYHLSLCDKIKDPNEGENLFAYPRITILENRGLIAAGGTTGHRTWEAALHLGQFLCTNKSLIVGKRVLDLGTGTGYLAILCAKHLQAAHVTASDGSDDVLNDLIDNLGLNGLQRSTGLAVEKLQWGSGAVRAGHEKRVGGAPLDVVLGADVTYDQQSIPALITTLQELLQLQPNAQVLISAVDRNTESLQKFLEIGRQERLTIERIPFDEVPAKQQSGPFYQSNFAIKLFRVSGAFVGRQLCSSSLDVELNQNVHPKGDNSN</sequence>
<dbReference type="GO" id="GO:0005737">
    <property type="term" value="C:cytoplasm"/>
    <property type="evidence" value="ECO:0007669"/>
    <property type="project" value="TreeGrafter"/>
</dbReference>
<dbReference type="Proteomes" id="UP000078544">
    <property type="component" value="Unassembled WGS sequence"/>
</dbReference>
<dbReference type="PANTHER" id="PTHR14614">
    <property type="entry name" value="HEPATOCELLULAR CARCINOMA-ASSOCIATED ANTIGEN"/>
    <property type="match status" value="1"/>
</dbReference>
<comment type="caution">
    <text evidence="1">The sequence shown here is derived from an EMBL/GenBank/DDBJ whole genome shotgun (WGS) entry which is preliminary data.</text>
</comment>
<dbReference type="OrthoDB" id="194386at2759"/>
<gene>
    <name evidence="1" type="ORF">AAL_07872</name>
</gene>